<evidence type="ECO:0000313" key="2">
    <source>
        <dbReference type="Proteomes" id="UP000016931"/>
    </source>
</evidence>
<dbReference type="OMA" id="DARDTWW"/>
<dbReference type="PANTHER" id="PTHR36587:SF2">
    <property type="entry name" value="EXPRESSION SITE-ASSOCIATED GENE 3 (ESAG3)-LIKE PROTEIN"/>
    <property type="match status" value="1"/>
</dbReference>
<dbReference type="eggNOG" id="ENOG502SM1S">
    <property type="taxonomic scope" value="Eukaryota"/>
</dbReference>
<dbReference type="EMBL" id="KB456263">
    <property type="protein sequence ID" value="EMF13468.1"/>
    <property type="molecule type" value="Genomic_DNA"/>
</dbReference>
<dbReference type="STRING" id="692275.M3CI51"/>
<dbReference type="Proteomes" id="UP000016931">
    <property type="component" value="Unassembled WGS sequence"/>
</dbReference>
<organism evidence="1 2">
    <name type="scientific">Sphaerulina musiva (strain SO2202)</name>
    <name type="common">Poplar stem canker fungus</name>
    <name type="synonym">Septoria musiva</name>
    <dbReference type="NCBI Taxonomy" id="692275"/>
    <lineage>
        <taxon>Eukaryota</taxon>
        <taxon>Fungi</taxon>
        <taxon>Dikarya</taxon>
        <taxon>Ascomycota</taxon>
        <taxon>Pezizomycotina</taxon>
        <taxon>Dothideomycetes</taxon>
        <taxon>Dothideomycetidae</taxon>
        <taxon>Mycosphaerellales</taxon>
        <taxon>Mycosphaerellaceae</taxon>
        <taxon>Sphaerulina</taxon>
    </lineage>
</organism>
<protein>
    <submittedName>
        <fullName evidence="1">Uncharacterized protein</fullName>
    </submittedName>
</protein>
<sequence>MLQLGKNGRSLLLIFSSLFVLLLFFVSLHPPTRTLLHPLHGVADKPRGFHFLLPTTSTNSEVCKLIGSGTILGYPAPSLLGWEGRGRWNGSESHLFKLSETLFYLNTLRKEQDDDLVLLLDAFDVWLQLPPHVLIARYNRAIAKENEILRRDGLLDRPAPDGTPIRNTILFGVDKFCWPQNGEVIPCWAAPNSSLPDDIFGPGTDGGEDVKLRPRFLNSGSIMGPVKDIRNLFRTTIEQIDLEWDDDFIHKTSDQHYLSILWGDQEEARMAVRNGTGRLLESQSAMEFHMAVDHASDAFQVNNWNSQYMTWMTFNHSTRDNTSQAARSLGRLDQLQLDPEITSSPGPFSAADPDDATDGLPVELGWEDVSLGTNTATGEVFPLYHITGNKLVRGQWWPRMWFHPHGEALLKAARKKWLAKVHSAGHFEVADVGGIKYTAVQPNNGDIFQNMRARDKSNAKGGAWNDLGEFMSWNEICGREEKAVFLTRVVPL</sequence>
<dbReference type="AlphaFoldDB" id="M3CI51"/>
<dbReference type="RefSeq" id="XP_016761589.1">
    <property type="nucleotide sequence ID" value="XM_016905127.1"/>
</dbReference>
<proteinExistence type="predicted"/>
<dbReference type="GeneID" id="27902264"/>
<dbReference type="OrthoDB" id="422736at2759"/>
<dbReference type="HOGENOM" id="CLU_020425_2_0_1"/>
<name>M3CI51_SPHMS</name>
<keyword evidence="2" id="KW-1185">Reference proteome</keyword>
<evidence type="ECO:0000313" key="1">
    <source>
        <dbReference type="EMBL" id="EMF13468.1"/>
    </source>
</evidence>
<gene>
    <name evidence="1" type="ORF">SEPMUDRAFT_148748</name>
</gene>
<accession>M3CI51</accession>
<reference evidence="1 2" key="1">
    <citation type="journal article" date="2012" name="PLoS Pathog.">
        <title>Diverse lifestyles and strategies of plant pathogenesis encoded in the genomes of eighteen Dothideomycetes fungi.</title>
        <authorList>
            <person name="Ohm R.A."/>
            <person name="Feau N."/>
            <person name="Henrissat B."/>
            <person name="Schoch C.L."/>
            <person name="Horwitz B.A."/>
            <person name="Barry K.W."/>
            <person name="Condon B.J."/>
            <person name="Copeland A.C."/>
            <person name="Dhillon B."/>
            <person name="Glaser F."/>
            <person name="Hesse C.N."/>
            <person name="Kosti I."/>
            <person name="LaButti K."/>
            <person name="Lindquist E.A."/>
            <person name="Lucas S."/>
            <person name="Salamov A.A."/>
            <person name="Bradshaw R.E."/>
            <person name="Ciuffetti L."/>
            <person name="Hamelin R.C."/>
            <person name="Kema G.H.J."/>
            <person name="Lawrence C."/>
            <person name="Scott J.A."/>
            <person name="Spatafora J.W."/>
            <person name="Turgeon B.G."/>
            <person name="de Wit P.J.G.M."/>
            <person name="Zhong S."/>
            <person name="Goodwin S.B."/>
            <person name="Grigoriev I.V."/>
        </authorList>
    </citation>
    <scope>NUCLEOTIDE SEQUENCE [LARGE SCALE GENOMIC DNA]</scope>
    <source>
        <strain evidence="1 2">SO2202</strain>
    </source>
</reference>
<dbReference type="PANTHER" id="PTHR36587">
    <property type="entry name" value="EXPRESSION SITE-ASSOCIATED GENE 3 (ESAG3)-LIKE PROTEIN"/>
    <property type="match status" value="1"/>
</dbReference>
<dbReference type="CDD" id="cd22997">
    <property type="entry name" value="GT_LH"/>
    <property type="match status" value="1"/>
</dbReference>